<dbReference type="AlphaFoldDB" id="A0A165QKZ9"/>
<accession>A0A165QKZ9</accession>
<reference evidence="1 2" key="1">
    <citation type="journal article" date="2016" name="Mol. Biol. Evol.">
        <title>Comparative Genomics of Early-Diverging Mushroom-Forming Fungi Provides Insights into the Origins of Lignocellulose Decay Capabilities.</title>
        <authorList>
            <person name="Nagy L.G."/>
            <person name="Riley R."/>
            <person name="Tritt A."/>
            <person name="Adam C."/>
            <person name="Daum C."/>
            <person name="Floudas D."/>
            <person name="Sun H."/>
            <person name="Yadav J.S."/>
            <person name="Pangilinan J."/>
            <person name="Larsson K.H."/>
            <person name="Matsuura K."/>
            <person name="Barry K."/>
            <person name="Labutti K."/>
            <person name="Kuo R."/>
            <person name="Ohm R.A."/>
            <person name="Bhattacharya S.S."/>
            <person name="Shirouzu T."/>
            <person name="Yoshinaga Y."/>
            <person name="Martin F.M."/>
            <person name="Grigoriev I.V."/>
            <person name="Hibbett D.S."/>
        </authorList>
    </citation>
    <scope>NUCLEOTIDE SEQUENCE [LARGE SCALE GENOMIC DNA]</scope>
    <source>
        <strain evidence="1 2">L-15889</strain>
    </source>
</reference>
<dbReference type="EMBL" id="KV429057">
    <property type="protein sequence ID" value="KZT69608.1"/>
    <property type="molecule type" value="Genomic_DNA"/>
</dbReference>
<dbReference type="Proteomes" id="UP000076727">
    <property type="component" value="Unassembled WGS sequence"/>
</dbReference>
<name>A0A165QKZ9_9APHY</name>
<protein>
    <submittedName>
        <fullName evidence="1">Uncharacterized protein</fullName>
    </submittedName>
</protein>
<sequence>MRSCFAGTSGYAVRRGAAYKKSLCARRYLSSVPARLPIHEQSLRPAHPAKIASASSWCFALTSIASCIPTPLSSSRTTRPSPLCHPLPPLTHRHPDRTGAHPTFAGLRVHPHPSSSNYLRMHLHHSRHPAPVVTAFPLTPGGVNLLAGTCGCRPVILRLLRTPSTTVAPPLLLLDPYILYREV</sequence>
<keyword evidence="2" id="KW-1185">Reference proteome</keyword>
<organism evidence="1 2">
    <name type="scientific">Daedalea quercina L-15889</name>
    <dbReference type="NCBI Taxonomy" id="1314783"/>
    <lineage>
        <taxon>Eukaryota</taxon>
        <taxon>Fungi</taxon>
        <taxon>Dikarya</taxon>
        <taxon>Basidiomycota</taxon>
        <taxon>Agaricomycotina</taxon>
        <taxon>Agaricomycetes</taxon>
        <taxon>Polyporales</taxon>
        <taxon>Fomitopsis</taxon>
    </lineage>
</organism>
<evidence type="ECO:0000313" key="2">
    <source>
        <dbReference type="Proteomes" id="UP000076727"/>
    </source>
</evidence>
<proteinExistence type="predicted"/>
<evidence type="ECO:0000313" key="1">
    <source>
        <dbReference type="EMBL" id="KZT69608.1"/>
    </source>
</evidence>
<gene>
    <name evidence="1" type="ORF">DAEQUDRAFT_259601</name>
</gene>